<dbReference type="SMART" id="SM00052">
    <property type="entry name" value="EAL"/>
    <property type="match status" value="1"/>
</dbReference>
<dbReference type="AlphaFoldDB" id="A0A4R7JNK8"/>
<evidence type="ECO:0000313" key="3">
    <source>
        <dbReference type="Proteomes" id="UP000295830"/>
    </source>
</evidence>
<dbReference type="SUPFAM" id="SSF141868">
    <property type="entry name" value="EAL domain-like"/>
    <property type="match status" value="1"/>
</dbReference>
<dbReference type="EMBL" id="SOAX01000005">
    <property type="protein sequence ID" value="TDT39435.1"/>
    <property type="molecule type" value="Genomic_DNA"/>
</dbReference>
<dbReference type="GO" id="GO:0071111">
    <property type="term" value="F:cyclic-guanylate-specific phosphodiesterase activity"/>
    <property type="evidence" value="ECO:0007669"/>
    <property type="project" value="InterPro"/>
</dbReference>
<dbReference type="InterPro" id="IPR001633">
    <property type="entry name" value="EAL_dom"/>
</dbReference>
<gene>
    <name evidence="2" type="ORF">DES49_2360</name>
</gene>
<name>A0A4R7JNK8_9GAMM</name>
<proteinExistence type="predicted"/>
<dbReference type="Pfam" id="PF00563">
    <property type="entry name" value="EAL"/>
    <property type="match status" value="1"/>
</dbReference>
<reference evidence="2 3" key="1">
    <citation type="submission" date="2019-03" db="EMBL/GenBank/DDBJ databases">
        <title>Genomic Encyclopedia of Type Strains, Phase IV (KMG-IV): sequencing the most valuable type-strain genomes for metagenomic binning, comparative biology and taxonomic classification.</title>
        <authorList>
            <person name="Goeker M."/>
        </authorList>
    </citation>
    <scope>NUCLEOTIDE SEQUENCE [LARGE SCALE GENOMIC DNA]</scope>
    <source>
        <strain evidence="2 3">DSM 15505</strain>
    </source>
</reference>
<feature type="domain" description="EAL" evidence="1">
    <location>
        <begin position="32"/>
        <end position="274"/>
    </location>
</feature>
<organism evidence="2 3">
    <name type="scientific">Halospina denitrificans</name>
    <dbReference type="NCBI Taxonomy" id="332522"/>
    <lineage>
        <taxon>Bacteria</taxon>
        <taxon>Pseudomonadati</taxon>
        <taxon>Pseudomonadota</taxon>
        <taxon>Gammaproteobacteria</taxon>
        <taxon>Halospina</taxon>
    </lineage>
</organism>
<evidence type="ECO:0000259" key="1">
    <source>
        <dbReference type="PROSITE" id="PS50883"/>
    </source>
</evidence>
<dbReference type="PANTHER" id="PTHR33121:SF70">
    <property type="entry name" value="SIGNALING PROTEIN YKOW"/>
    <property type="match status" value="1"/>
</dbReference>
<sequence length="282" mass="31604">MDCRVQDNDELFAFSTNRGFDMLYSSMEDIELTRTPMHLQDILDNERFRPVYQPIHRLSDEQLVGFEALTRFTTSAAGKPGYWFNQAALAGLTETLEHAVLERALRDTQKLTGNRYMSLNISPSTILDGTVTEILSNYPLEKLVLEITEHEAIQNYRPLLQILAPLREAGLRIAIDDAGSGYASFRHVLEFQPEIIKLDQSLARDIDANANSQALIRAMTGFAVETGCQLLAEGVETRGEAQMLRHLGIDAVQGYYFGAPEPLGRHAEGWRQEVRVTGDSEG</sequence>
<dbReference type="InterPro" id="IPR050706">
    <property type="entry name" value="Cyclic-di-GMP_PDE-like"/>
</dbReference>
<keyword evidence="3" id="KW-1185">Reference proteome</keyword>
<dbReference type="PROSITE" id="PS50883">
    <property type="entry name" value="EAL"/>
    <property type="match status" value="1"/>
</dbReference>
<dbReference type="RefSeq" id="WP_208297035.1">
    <property type="nucleotide sequence ID" value="NZ_SOAX01000005.1"/>
</dbReference>
<dbReference type="Proteomes" id="UP000295830">
    <property type="component" value="Unassembled WGS sequence"/>
</dbReference>
<dbReference type="Gene3D" id="3.20.20.450">
    <property type="entry name" value="EAL domain"/>
    <property type="match status" value="1"/>
</dbReference>
<dbReference type="PANTHER" id="PTHR33121">
    <property type="entry name" value="CYCLIC DI-GMP PHOSPHODIESTERASE PDEF"/>
    <property type="match status" value="1"/>
</dbReference>
<protein>
    <submittedName>
        <fullName evidence="2">EAL domain-containing protein (Putative c-di-GMP-specific phosphodiesterase class I)</fullName>
    </submittedName>
</protein>
<accession>A0A4R7JNK8</accession>
<comment type="caution">
    <text evidence="2">The sequence shown here is derived from an EMBL/GenBank/DDBJ whole genome shotgun (WGS) entry which is preliminary data.</text>
</comment>
<dbReference type="CDD" id="cd01948">
    <property type="entry name" value="EAL"/>
    <property type="match status" value="1"/>
</dbReference>
<dbReference type="InterPro" id="IPR035919">
    <property type="entry name" value="EAL_sf"/>
</dbReference>
<evidence type="ECO:0000313" key="2">
    <source>
        <dbReference type="EMBL" id="TDT39435.1"/>
    </source>
</evidence>